<proteinExistence type="predicted"/>
<evidence type="ECO:0000313" key="2">
    <source>
        <dbReference type="Proteomes" id="UP000678374"/>
    </source>
</evidence>
<name>A0A940YPA9_9BURK</name>
<comment type="caution">
    <text evidence="1">The sequence shown here is derived from an EMBL/GenBank/DDBJ whole genome shotgun (WGS) entry which is preliminary data.</text>
</comment>
<evidence type="ECO:0000313" key="1">
    <source>
        <dbReference type="EMBL" id="MBQ0961534.1"/>
    </source>
</evidence>
<dbReference type="Proteomes" id="UP000678374">
    <property type="component" value="Unassembled WGS sequence"/>
</dbReference>
<gene>
    <name evidence="1" type="ORF">KAK06_21525</name>
</gene>
<dbReference type="EMBL" id="JAGQDE010000031">
    <property type="protein sequence ID" value="MBQ0961534.1"/>
    <property type="molecule type" value="Genomic_DNA"/>
</dbReference>
<dbReference type="PROSITE" id="PS51257">
    <property type="entry name" value="PROKAR_LIPOPROTEIN"/>
    <property type="match status" value="1"/>
</dbReference>
<reference evidence="1" key="1">
    <citation type="submission" date="2021-04" db="EMBL/GenBank/DDBJ databases">
        <title>The genome sequence of Ideonella sp. 4Y11.</title>
        <authorList>
            <person name="Liu Y."/>
        </authorList>
    </citation>
    <scope>NUCLEOTIDE SEQUENCE</scope>
    <source>
        <strain evidence="1">4Y11</strain>
    </source>
</reference>
<evidence type="ECO:0008006" key="3">
    <source>
        <dbReference type="Google" id="ProtNLM"/>
    </source>
</evidence>
<dbReference type="RefSeq" id="WP_210804215.1">
    <property type="nucleotide sequence ID" value="NZ_JAGQDE010000031.1"/>
</dbReference>
<sequence>MSHPIKLNPAIRTLLVATTALLSACATPDHSNTMIFGTSTRVALDVSQEPTGSLGATLGYKRQEAVWMPLLANTKTAEGKWNPTACTGDKCPMFVGTTGEQGGAAGANASDTYSVLATFSGDMGGSAQNAGVQAKVAQYFATGLAARLLAQYGGAAAVGASASAPDSATIRAANSVVATQHRQADVVSIKLSKTDGLVDPALRDSLLAKTPASELSDGEKTLIKSLKTRDELQDHLKNAPPGIAARLFSTLDKL</sequence>
<dbReference type="AlphaFoldDB" id="A0A940YPA9"/>
<protein>
    <recommendedName>
        <fullName evidence="3">Lipoprotein</fullName>
    </recommendedName>
</protein>
<organism evidence="1 2">
    <name type="scientific">Ideonella aquatica</name>
    <dbReference type="NCBI Taxonomy" id="2824119"/>
    <lineage>
        <taxon>Bacteria</taxon>
        <taxon>Pseudomonadati</taxon>
        <taxon>Pseudomonadota</taxon>
        <taxon>Betaproteobacteria</taxon>
        <taxon>Burkholderiales</taxon>
        <taxon>Sphaerotilaceae</taxon>
        <taxon>Ideonella</taxon>
    </lineage>
</organism>
<accession>A0A940YPA9</accession>
<keyword evidence="2" id="KW-1185">Reference proteome</keyword>